<evidence type="ECO:0000259" key="1">
    <source>
        <dbReference type="PROSITE" id="PS50887"/>
    </source>
</evidence>
<dbReference type="InterPro" id="IPR052163">
    <property type="entry name" value="DGC-Regulatory_Protein"/>
</dbReference>
<feature type="domain" description="GGDEF" evidence="1">
    <location>
        <begin position="156"/>
        <end position="281"/>
    </location>
</feature>
<comment type="caution">
    <text evidence="2">The sequence shown here is derived from an EMBL/GenBank/DDBJ whole genome shotgun (WGS) entry which is preliminary data.</text>
</comment>
<dbReference type="SMART" id="SM00267">
    <property type="entry name" value="GGDEF"/>
    <property type="match status" value="1"/>
</dbReference>
<protein>
    <submittedName>
        <fullName evidence="2">GGDEF domain-containing protein</fullName>
    </submittedName>
</protein>
<proteinExistence type="predicted"/>
<dbReference type="InterPro" id="IPR043128">
    <property type="entry name" value="Rev_trsase/Diguanyl_cyclase"/>
</dbReference>
<dbReference type="PROSITE" id="PS50887">
    <property type="entry name" value="GGDEF"/>
    <property type="match status" value="1"/>
</dbReference>
<dbReference type="PANTHER" id="PTHR46663:SF3">
    <property type="entry name" value="SLL0267 PROTEIN"/>
    <property type="match status" value="1"/>
</dbReference>
<accession>A0A9X2JKA6</accession>
<evidence type="ECO:0000313" key="3">
    <source>
        <dbReference type="Proteomes" id="UP001155241"/>
    </source>
</evidence>
<sequence length="281" mass="30740">MLPPLPGETALALLEDASDACAVFDRDTTTCLWQNAAWGHLSDSLQQLERLLGTESHGFMDQQLAQFLAGLSEVPMRQPLKWCHGGDEVFQTPLLLRPYHGNGRRLVAVLAMGPRPAVSLPHANDSHHRDPLTGLPGRGAIEVRLRQFTHTPHSAAPFALLFLDLNGFKQVNDQWGHSAGDRVLAVLASRLAGAIRDRDLIARYGGDEFVVLVDGIQRRRDLEPVLTRLRLAAAEPVKHDNTSLHVSASIGAALSSEGWTSIAELINAADQRMYAEKQHVG</sequence>
<name>A0A9X2JKA6_9BACT</name>
<dbReference type="Proteomes" id="UP001155241">
    <property type="component" value="Unassembled WGS sequence"/>
</dbReference>
<organism evidence="2 3">
    <name type="scientific">Aeoliella straminimaris</name>
    <dbReference type="NCBI Taxonomy" id="2954799"/>
    <lineage>
        <taxon>Bacteria</taxon>
        <taxon>Pseudomonadati</taxon>
        <taxon>Planctomycetota</taxon>
        <taxon>Planctomycetia</taxon>
        <taxon>Pirellulales</taxon>
        <taxon>Lacipirellulaceae</taxon>
        <taxon>Aeoliella</taxon>
    </lineage>
</organism>
<dbReference type="Gene3D" id="3.30.70.270">
    <property type="match status" value="1"/>
</dbReference>
<dbReference type="InterPro" id="IPR029787">
    <property type="entry name" value="Nucleotide_cyclase"/>
</dbReference>
<dbReference type="RefSeq" id="WP_252856044.1">
    <property type="nucleotide sequence ID" value="NZ_JAMXLR010000092.1"/>
</dbReference>
<dbReference type="AlphaFoldDB" id="A0A9X2JKA6"/>
<dbReference type="SUPFAM" id="SSF55073">
    <property type="entry name" value="Nucleotide cyclase"/>
    <property type="match status" value="1"/>
</dbReference>
<reference evidence="2" key="1">
    <citation type="submission" date="2022-06" db="EMBL/GenBank/DDBJ databases">
        <title>Aeoliella straminimaris, a novel planctomycete from sediments.</title>
        <authorList>
            <person name="Vitorino I.R."/>
            <person name="Lage O.M."/>
        </authorList>
    </citation>
    <scope>NUCLEOTIDE SEQUENCE</scope>
    <source>
        <strain evidence="2">ICT_H6.2</strain>
    </source>
</reference>
<gene>
    <name evidence="2" type="ORF">NG895_28875</name>
</gene>
<dbReference type="NCBIfam" id="TIGR00254">
    <property type="entry name" value="GGDEF"/>
    <property type="match status" value="1"/>
</dbReference>
<dbReference type="InterPro" id="IPR000160">
    <property type="entry name" value="GGDEF_dom"/>
</dbReference>
<dbReference type="EMBL" id="JAMXLR010000092">
    <property type="protein sequence ID" value="MCO6047938.1"/>
    <property type="molecule type" value="Genomic_DNA"/>
</dbReference>
<keyword evidence="3" id="KW-1185">Reference proteome</keyword>
<dbReference type="PANTHER" id="PTHR46663">
    <property type="entry name" value="DIGUANYLATE CYCLASE DGCT-RELATED"/>
    <property type="match status" value="1"/>
</dbReference>
<dbReference type="Pfam" id="PF00990">
    <property type="entry name" value="GGDEF"/>
    <property type="match status" value="1"/>
</dbReference>
<dbReference type="CDD" id="cd01949">
    <property type="entry name" value="GGDEF"/>
    <property type="match status" value="1"/>
</dbReference>
<evidence type="ECO:0000313" key="2">
    <source>
        <dbReference type="EMBL" id="MCO6047938.1"/>
    </source>
</evidence>